<dbReference type="GO" id="GO:0000155">
    <property type="term" value="F:phosphorelay sensor kinase activity"/>
    <property type="evidence" value="ECO:0007669"/>
    <property type="project" value="InterPro"/>
</dbReference>
<dbReference type="InterPro" id="IPR004358">
    <property type="entry name" value="Sig_transdc_His_kin-like_C"/>
</dbReference>
<evidence type="ECO:0000256" key="8">
    <source>
        <dbReference type="SAM" id="Phobius"/>
    </source>
</evidence>
<dbReference type="SUPFAM" id="SSF47384">
    <property type="entry name" value="Homodimeric domain of signal transducing histidine kinase"/>
    <property type="match status" value="1"/>
</dbReference>
<dbReference type="PANTHER" id="PTHR43547:SF2">
    <property type="entry name" value="HYBRID SIGNAL TRANSDUCTION HISTIDINE KINASE C"/>
    <property type="match status" value="1"/>
</dbReference>
<dbReference type="Gene3D" id="3.30.565.10">
    <property type="entry name" value="Histidine kinase-like ATPase, C-terminal domain"/>
    <property type="match status" value="1"/>
</dbReference>
<evidence type="ECO:0000256" key="9">
    <source>
        <dbReference type="SAM" id="SignalP"/>
    </source>
</evidence>
<dbReference type="Pfam" id="PF02518">
    <property type="entry name" value="HATPase_c"/>
    <property type="match status" value="1"/>
</dbReference>
<keyword evidence="8" id="KW-0472">Membrane</keyword>
<dbReference type="InterPro" id="IPR036890">
    <property type="entry name" value="HATPase_C_sf"/>
</dbReference>
<evidence type="ECO:0000256" key="6">
    <source>
        <dbReference type="ARBA" id="ARBA00022777"/>
    </source>
</evidence>
<evidence type="ECO:0000256" key="1">
    <source>
        <dbReference type="ARBA" id="ARBA00000085"/>
    </source>
</evidence>
<protein>
    <recommendedName>
        <fullName evidence="3">histidine kinase</fullName>
        <ecNumber evidence="3">2.7.13.3</ecNumber>
    </recommendedName>
</protein>
<evidence type="ECO:0000256" key="7">
    <source>
        <dbReference type="ARBA" id="ARBA00023012"/>
    </source>
</evidence>
<keyword evidence="7" id="KW-0902">Two-component regulatory system</keyword>
<evidence type="ECO:0000256" key="2">
    <source>
        <dbReference type="ARBA" id="ARBA00004370"/>
    </source>
</evidence>
<dbReference type="STRING" id="634436.SAMN05216361_0599"/>
<keyword evidence="8" id="KW-0812">Transmembrane</keyword>
<dbReference type="CDD" id="cd00082">
    <property type="entry name" value="HisKA"/>
    <property type="match status" value="1"/>
</dbReference>
<dbReference type="GO" id="GO:0016020">
    <property type="term" value="C:membrane"/>
    <property type="evidence" value="ECO:0007669"/>
    <property type="project" value="UniProtKB-SubCell"/>
</dbReference>
<dbReference type="PROSITE" id="PS50109">
    <property type="entry name" value="HIS_KIN"/>
    <property type="match status" value="1"/>
</dbReference>
<dbReference type="InterPro" id="IPR003660">
    <property type="entry name" value="HAMP_dom"/>
</dbReference>
<sequence>MVMATLLVATSALVAISSYTTRANLTQNAIAQSLLQEHLLLSSVSYRLFKQLTDELIFGKGANQAEVRNKRKIIESSLLKIKTLEAQQRLALGEQVTKGSVEDTEALEQLLDNIISDFRVIIAQYSQGDLSKESRIQYLLEVTIDNQFREAINAAVNRQSKVVTYLEARIDATNQSILGYSILLATLSVPVVIYGCYWLLGILYQPLQSIRLGAEAVAKGNYDYRIPRGFDQEFDDIASAFNTMADALNNQQQQEKQYQQQLEYEVGQRTTALTEANNQLRQNESARREFLADISHELRTPITIIRGESQVTLRQKADNDTLRETLSIVLEQSLALSKLVDDLLFIARTEAGKLRIAPAAQDLSTFVSDVEKRASSMVTGKPVYLTVSAELQAETAVFDDERIRQVLLILLDNAIGHSPDKGEIVLSVYANPAAIRFTVTDQGTGMDEQHIKRVFERYFSASDSRSGQGNGLGLAIAKAITDAHQGTISAHNVEPSGCCFTVELPNTRS</sequence>
<evidence type="ECO:0000256" key="5">
    <source>
        <dbReference type="ARBA" id="ARBA00022679"/>
    </source>
</evidence>
<evidence type="ECO:0000313" key="12">
    <source>
        <dbReference type="EMBL" id="SHF84258.1"/>
    </source>
</evidence>
<feature type="transmembrane region" description="Helical" evidence="8">
    <location>
        <begin position="177"/>
        <end position="200"/>
    </location>
</feature>
<dbReference type="FunFam" id="1.10.287.130:FF:000001">
    <property type="entry name" value="Two-component sensor histidine kinase"/>
    <property type="match status" value="1"/>
</dbReference>
<gene>
    <name evidence="12" type="ORF">SAMN05216361_0599</name>
</gene>
<dbReference type="SMART" id="SM00387">
    <property type="entry name" value="HATPase_c"/>
    <property type="match status" value="1"/>
</dbReference>
<feature type="signal peptide" evidence="9">
    <location>
        <begin position="1"/>
        <end position="23"/>
    </location>
</feature>
<dbReference type="PROSITE" id="PS50885">
    <property type="entry name" value="HAMP"/>
    <property type="match status" value="1"/>
</dbReference>
<dbReference type="CDD" id="cd06225">
    <property type="entry name" value="HAMP"/>
    <property type="match status" value="1"/>
</dbReference>
<keyword evidence="8" id="KW-1133">Transmembrane helix</keyword>
<evidence type="ECO:0000256" key="3">
    <source>
        <dbReference type="ARBA" id="ARBA00012438"/>
    </source>
</evidence>
<dbReference type="PANTHER" id="PTHR43547">
    <property type="entry name" value="TWO-COMPONENT HISTIDINE KINASE"/>
    <property type="match status" value="1"/>
</dbReference>
<proteinExistence type="predicted"/>
<dbReference type="Gene3D" id="6.10.340.10">
    <property type="match status" value="1"/>
</dbReference>
<dbReference type="Proteomes" id="UP000184520">
    <property type="component" value="Unassembled WGS sequence"/>
</dbReference>
<dbReference type="InterPro" id="IPR003594">
    <property type="entry name" value="HATPase_dom"/>
</dbReference>
<keyword evidence="6" id="KW-0418">Kinase</keyword>
<dbReference type="SUPFAM" id="SSF55874">
    <property type="entry name" value="ATPase domain of HSP90 chaperone/DNA topoisomerase II/histidine kinase"/>
    <property type="match status" value="1"/>
</dbReference>
<comment type="subcellular location">
    <subcellularLocation>
        <location evidence="2">Membrane</location>
    </subcellularLocation>
</comment>
<evidence type="ECO:0000259" key="10">
    <source>
        <dbReference type="PROSITE" id="PS50109"/>
    </source>
</evidence>
<dbReference type="EC" id="2.7.13.3" evidence="3"/>
<dbReference type="SMART" id="SM00388">
    <property type="entry name" value="HisKA"/>
    <property type="match status" value="1"/>
</dbReference>
<feature type="domain" description="Histidine kinase" evidence="10">
    <location>
        <begin position="293"/>
        <end position="508"/>
    </location>
</feature>
<dbReference type="Pfam" id="PF00672">
    <property type="entry name" value="HAMP"/>
    <property type="match status" value="1"/>
</dbReference>
<keyword evidence="4" id="KW-0597">Phosphoprotein</keyword>
<dbReference type="AlphaFoldDB" id="A0A1M5EYI3"/>
<comment type="catalytic activity">
    <reaction evidence="1">
        <text>ATP + protein L-histidine = ADP + protein N-phospho-L-histidine.</text>
        <dbReference type="EC" id="2.7.13.3"/>
    </reaction>
</comment>
<evidence type="ECO:0000313" key="13">
    <source>
        <dbReference type="Proteomes" id="UP000184520"/>
    </source>
</evidence>
<reference evidence="13" key="1">
    <citation type="submission" date="2016-11" db="EMBL/GenBank/DDBJ databases">
        <authorList>
            <person name="Varghese N."/>
            <person name="Submissions S."/>
        </authorList>
    </citation>
    <scope>NUCLEOTIDE SEQUENCE [LARGE SCALE GENOMIC DNA]</scope>
    <source>
        <strain evidence="13">CGMCC 1.8995</strain>
    </source>
</reference>
<dbReference type="EMBL" id="FQWD01000001">
    <property type="protein sequence ID" value="SHF84258.1"/>
    <property type="molecule type" value="Genomic_DNA"/>
</dbReference>
<evidence type="ECO:0000256" key="4">
    <source>
        <dbReference type="ARBA" id="ARBA00022553"/>
    </source>
</evidence>
<dbReference type="CDD" id="cd00075">
    <property type="entry name" value="HATPase"/>
    <property type="match status" value="1"/>
</dbReference>
<name>A0A1M5EYI3_9ALTE</name>
<dbReference type="PRINTS" id="PR00344">
    <property type="entry name" value="BCTRLSENSOR"/>
</dbReference>
<organism evidence="12 13">
    <name type="scientific">Marisediminitalea aggregata</name>
    <dbReference type="NCBI Taxonomy" id="634436"/>
    <lineage>
        <taxon>Bacteria</taxon>
        <taxon>Pseudomonadati</taxon>
        <taxon>Pseudomonadota</taxon>
        <taxon>Gammaproteobacteria</taxon>
        <taxon>Alteromonadales</taxon>
        <taxon>Alteromonadaceae</taxon>
        <taxon>Marisediminitalea</taxon>
    </lineage>
</organism>
<dbReference type="InterPro" id="IPR005467">
    <property type="entry name" value="His_kinase_dom"/>
</dbReference>
<dbReference type="Pfam" id="PF00512">
    <property type="entry name" value="HisKA"/>
    <property type="match status" value="1"/>
</dbReference>
<keyword evidence="13" id="KW-1185">Reference proteome</keyword>
<keyword evidence="9" id="KW-0732">Signal</keyword>
<dbReference type="SUPFAM" id="SSF158472">
    <property type="entry name" value="HAMP domain-like"/>
    <property type="match status" value="1"/>
</dbReference>
<dbReference type="Gene3D" id="1.10.287.130">
    <property type="match status" value="1"/>
</dbReference>
<dbReference type="SMART" id="SM00304">
    <property type="entry name" value="HAMP"/>
    <property type="match status" value="1"/>
</dbReference>
<keyword evidence="5" id="KW-0808">Transferase</keyword>
<feature type="domain" description="HAMP" evidence="11">
    <location>
        <begin position="205"/>
        <end position="253"/>
    </location>
</feature>
<feature type="chain" id="PRO_5012386629" description="histidine kinase" evidence="9">
    <location>
        <begin position="24"/>
        <end position="509"/>
    </location>
</feature>
<dbReference type="InterPro" id="IPR003661">
    <property type="entry name" value="HisK_dim/P_dom"/>
</dbReference>
<dbReference type="InterPro" id="IPR036097">
    <property type="entry name" value="HisK_dim/P_sf"/>
</dbReference>
<accession>A0A1M5EYI3</accession>
<evidence type="ECO:0000259" key="11">
    <source>
        <dbReference type="PROSITE" id="PS50885"/>
    </source>
</evidence>